<dbReference type="EC" id="3.6.1.9" evidence="3"/>
<dbReference type="InterPro" id="IPR029001">
    <property type="entry name" value="ITPase-like_fam"/>
</dbReference>
<dbReference type="EMBL" id="WBKH01000006">
    <property type="protein sequence ID" value="KAB1478097.1"/>
    <property type="molecule type" value="Genomic_DNA"/>
</dbReference>
<gene>
    <name evidence="4" type="primary">maf</name>
    <name evidence="4" type="ORF">F8R14_06295</name>
</gene>
<proteinExistence type="inferred from homology"/>
<dbReference type="HAMAP" id="MF_00528">
    <property type="entry name" value="Maf"/>
    <property type="match status" value="1"/>
</dbReference>
<dbReference type="GO" id="GO:0005737">
    <property type="term" value="C:cytoplasm"/>
    <property type="evidence" value="ECO:0007669"/>
    <property type="project" value="UniProtKB-SubCell"/>
</dbReference>
<dbReference type="PANTHER" id="PTHR43213">
    <property type="entry name" value="BIFUNCTIONAL DTTP/UTP PYROPHOSPHATASE/METHYLTRANSFERASE PROTEIN-RELATED"/>
    <property type="match status" value="1"/>
</dbReference>
<comment type="caution">
    <text evidence="3">Lacks conserved residue(s) required for the propagation of feature annotation.</text>
</comment>
<feature type="active site" description="Proton acceptor" evidence="3">
    <location>
        <position position="89"/>
    </location>
</feature>
<dbReference type="PIRSF" id="PIRSF006305">
    <property type="entry name" value="Maf"/>
    <property type="match status" value="1"/>
</dbReference>
<dbReference type="CDD" id="cd00555">
    <property type="entry name" value="Maf"/>
    <property type="match status" value="1"/>
</dbReference>
<comment type="cofactor">
    <cofactor evidence="1 3">
        <name>a divalent metal cation</name>
        <dbReference type="ChEBI" id="CHEBI:60240"/>
    </cofactor>
</comment>
<dbReference type="Proteomes" id="UP000434554">
    <property type="component" value="Unassembled WGS sequence"/>
</dbReference>
<comment type="caution">
    <text evidence="4">The sequence shown here is derived from an EMBL/GenBank/DDBJ whole genome shotgun (WGS) entry which is preliminary data.</text>
</comment>
<dbReference type="GO" id="GO:0047429">
    <property type="term" value="F:nucleoside triphosphate diphosphatase activity"/>
    <property type="evidence" value="ECO:0007669"/>
    <property type="project" value="UniProtKB-EC"/>
</dbReference>
<sequence length="210" mass="23133">MKLYLASASPRRRDLLEQLHIEFEVVSSTYEEHNEQAMNPYELVEAQALGKALEALIPVTTDSETTEATDTTDTTTAAESKGYIVIGSDTIVAHKGHVLGKPVDTTEAIQMLKELSGDTHEVVTGVALCRYDEQHQLVAKEVFHVVTKVVFYPLTDEEIKTYVATGEPLDKAGAYGIQGQGAYLVERIEGSYTNVVGLPVEVVARYLRKF</sequence>
<dbReference type="AlphaFoldDB" id="A0A833CAM2"/>
<dbReference type="SUPFAM" id="SSF52972">
    <property type="entry name" value="ITPase-like"/>
    <property type="match status" value="1"/>
</dbReference>
<dbReference type="Gene3D" id="3.90.950.10">
    <property type="match status" value="1"/>
</dbReference>
<comment type="function">
    <text evidence="3">Nucleoside triphosphate pyrophosphatase that hydrolyzes dTTP and UTP. May have a dual role in cell division arrest and in preventing the incorporation of modified nucleotides into cellular nucleic acids.</text>
</comment>
<evidence type="ECO:0000256" key="3">
    <source>
        <dbReference type="HAMAP-Rule" id="MF_00528"/>
    </source>
</evidence>
<keyword evidence="3" id="KW-0963">Cytoplasm</keyword>
<dbReference type="RefSeq" id="WP_127007500.1">
    <property type="nucleotide sequence ID" value="NZ_CALMIE010000227.1"/>
</dbReference>
<evidence type="ECO:0000313" key="4">
    <source>
        <dbReference type="EMBL" id="KAB1478097.1"/>
    </source>
</evidence>
<dbReference type="GO" id="GO:0009117">
    <property type="term" value="P:nucleotide metabolic process"/>
    <property type="evidence" value="ECO:0007669"/>
    <property type="project" value="UniProtKB-KW"/>
</dbReference>
<comment type="catalytic activity">
    <reaction evidence="3">
        <text>UTP + H2O = UMP + diphosphate + H(+)</text>
        <dbReference type="Rhea" id="RHEA:29395"/>
        <dbReference type="ChEBI" id="CHEBI:15377"/>
        <dbReference type="ChEBI" id="CHEBI:15378"/>
        <dbReference type="ChEBI" id="CHEBI:33019"/>
        <dbReference type="ChEBI" id="CHEBI:46398"/>
        <dbReference type="ChEBI" id="CHEBI:57865"/>
        <dbReference type="EC" id="3.6.1.9"/>
    </reaction>
</comment>
<dbReference type="NCBIfam" id="TIGR00172">
    <property type="entry name" value="maf"/>
    <property type="match status" value="1"/>
</dbReference>
<evidence type="ECO:0000256" key="2">
    <source>
        <dbReference type="ARBA" id="ARBA00022801"/>
    </source>
</evidence>
<dbReference type="GeneID" id="83054680"/>
<feature type="site" description="Important for substrate specificity" evidence="3">
    <location>
        <position position="11"/>
    </location>
</feature>
<keyword evidence="2 3" id="KW-0378">Hydrolase</keyword>
<feature type="site" description="Important for substrate specificity" evidence="3">
    <location>
        <position position="178"/>
    </location>
</feature>
<comment type="catalytic activity">
    <reaction evidence="3">
        <text>dTTP + H2O = dTMP + diphosphate + H(+)</text>
        <dbReference type="Rhea" id="RHEA:28534"/>
        <dbReference type="ChEBI" id="CHEBI:15377"/>
        <dbReference type="ChEBI" id="CHEBI:15378"/>
        <dbReference type="ChEBI" id="CHEBI:33019"/>
        <dbReference type="ChEBI" id="CHEBI:37568"/>
        <dbReference type="ChEBI" id="CHEBI:63528"/>
        <dbReference type="EC" id="3.6.1.9"/>
    </reaction>
</comment>
<evidence type="ECO:0000256" key="1">
    <source>
        <dbReference type="ARBA" id="ARBA00001968"/>
    </source>
</evidence>
<accession>A0A833CAM2</accession>
<evidence type="ECO:0000313" key="5">
    <source>
        <dbReference type="Proteomes" id="UP000434554"/>
    </source>
</evidence>
<dbReference type="Pfam" id="PF02545">
    <property type="entry name" value="Maf"/>
    <property type="match status" value="1"/>
</dbReference>
<comment type="subcellular location">
    <subcellularLocation>
        <location evidence="3">Cytoplasm</location>
    </subcellularLocation>
</comment>
<dbReference type="PANTHER" id="PTHR43213:SF5">
    <property type="entry name" value="BIFUNCTIONAL DTTP_UTP PYROPHOSPHATASE_METHYLTRANSFERASE PROTEIN-RELATED"/>
    <property type="match status" value="1"/>
</dbReference>
<name>A0A833CAM2_9FIRM</name>
<reference evidence="4 5" key="1">
    <citation type="submission" date="2019-09" db="EMBL/GenBank/DDBJ databases">
        <title>Draft genome sequence of 3 type strains from the CCUG.</title>
        <authorList>
            <person name="Pineiro-Iglesias B."/>
            <person name="Tunovic T."/>
            <person name="Unosson C."/>
            <person name="Inganas E."/>
            <person name="Ohlen M."/>
            <person name="Cardew S."/>
            <person name="Jensie-Markopoulos S."/>
            <person name="Salva-Serra F."/>
            <person name="Jaen-Luchoro D."/>
            <person name="Karlsson R."/>
            <person name="Svensson-Stadler L."/>
            <person name="Chun J."/>
            <person name="Moore E."/>
        </authorList>
    </citation>
    <scope>NUCLEOTIDE SEQUENCE [LARGE SCALE GENOMIC DNA]</scope>
    <source>
        <strain evidence="4 5">CCUG 65427</strain>
    </source>
</reference>
<keyword evidence="3" id="KW-0546">Nucleotide metabolism</keyword>
<dbReference type="InterPro" id="IPR003697">
    <property type="entry name" value="Maf-like"/>
</dbReference>
<protein>
    <recommendedName>
        <fullName evidence="3">dTTP/UTP pyrophosphatase</fullName>
        <shortName evidence="3">dTTPase/UTPase</shortName>
        <ecNumber evidence="3">3.6.1.9</ecNumber>
    </recommendedName>
    <alternativeName>
        <fullName evidence="3">Nucleoside triphosphate pyrophosphatase</fullName>
    </alternativeName>
    <alternativeName>
        <fullName evidence="3">Nucleotide pyrophosphatase</fullName>
        <shortName evidence="3">Nucleotide PPase</shortName>
    </alternativeName>
</protein>
<feature type="site" description="Important for substrate specificity" evidence="3">
    <location>
        <position position="90"/>
    </location>
</feature>
<organism evidence="4 5">
    <name type="scientific">Veillonella seminalis</name>
    <dbReference type="NCBI Taxonomy" id="1502943"/>
    <lineage>
        <taxon>Bacteria</taxon>
        <taxon>Bacillati</taxon>
        <taxon>Bacillota</taxon>
        <taxon>Negativicutes</taxon>
        <taxon>Veillonellales</taxon>
        <taxon>Veillonellaceae</taxon>
        <taxon>Veillonella</taxon>
    </lineage>
</organism>
<comment type="similarity">
    <text evidence="3">Belongs to the Maf family. YhdE subfamily.</text>
</comment>